<sequence>MKTKPYVSLAISIILLLSFCFFITPNQISFKELELNNLSPETHKLITRSTLEKGNAYLFFPKTDSQKSIYFYFDRNDSRSLYSYPKATLVTQKDKLQIRIINQDAYHDADAKDTLLLEFEYQPFPKHIEVLYNKRKIELNTITY</sequence>
<dbReference type="EMBL" id="LRFC01000038">
    <property type="protein sequence ID" value="KZE64014.1"/>
    <property type="molecule type" value="Genomic_DNA"/>
</dbReference>
<dbReference type="Proteomes" id="UP000076567">
    <property type="component" value="Unassembled WGS sequence"/>
</dbReference>
<keyword evidence="1" id="KW-0472">Membrane</keyword>
<comment type="caution">
    <text evidence="2">The sequence shown here is derived from an EMBL/GenBank/DDBJ whole genome shotgun (WGS) entry which is preliminary data.</text>
</comment>
<protein>
    <submittedName>
        <fullName evidence="2">Uncharacterized protein</fullName>
    </submittedName>
</protein>
<dbReference type="RefSeq" id="WP_066244962.1">
    <property type="nucleotide sequence ID" value="NZ_LRFC01000038.1"/>
</dbReference>
<reference evidence="3" key="1">
    <citation type="submission" date="2016-01" db="EMBL/GenBank/DDBJ databases">
        <title>Draft genome of Chromobacterium sp. F49.</title>
        <authorList>
            <person name="Hong K.W."/>
        </authorList>
    </citation>
    <scope>NUCLEOTIDE SEQUENCE [LARGE SCALE GENOMIC DNA]</scope>
    <source>
        <strain evidence="3">P7IIIA</strain>
    </source>
</reference>
<evidence type="ECO:0000313" key="3">
    <source>
        <dbReference type="Proteomes" id="UP000076567"/>
    </source>
</evidence>
<dbReference type="OrthoDB" id="9877855at2"/>
<keyword evidence="1" id="KW-0812">Transmembrane</keyword>
<keyword evidence="1" id="KW-1133">Transmembrane helix</keyword>
<feature type="transmembrane region" description="Helical" evidence="1">
    <location>
        <begin position="6"/>
        <end position="24"/>
    </location>
</feature>
<gene>
    <name evidence="2" type="ORF">AWM68_12960</name>
</gene>
<evidence type="ECO:0000313" key="2">
    <source>
        <dbReference type="EMBL" id="KZE64014.1"/>
    </source>
</evidence>
<accession>A0A165MZB0</accession>
<keyword evidence="3" id="KW-1185">Reference proteome</keyword>
<dbReference type="AlphaFoldDB" id="A0A165MZB0"/>
<evidence type="ECO:0000256" key="1">
    <source>
        <dbReference type="SAM" id="Phobius"/>
    </source>
</evidence>
<proteinExistence type="predicted"/>
<name>A0A165MZB0_9BACL</name>
<organism evidence="2 3">
    <name type="scientific">Fictibacillus phosphorivorans</name>
    <dbReference type="NCBI Taxonomy" id="1221500"/>
    <lineage>
        <taxon>Bacteria</taxon>
        <taxon>Bacillati</taxon>
        <taxon>Bacillota</taxon>
        <taxon>Bacilli</taxon>
        <taxon>Bacillales</taxon>
        <taxon>Fictibacillaceae</taxon>
        <taxon>Fictibacillus</taxon>
    </lineage>
</organism>